<protein>
    <recommendedName>
        <fullName evidence="3">Reverse transcriptase domain-containing protein</fullName>
    </recommendedName>
</protein>
<dbReference type="AlphaFoldDB" id="A0A6A6DEV0"/>
<proteinExistence type="predicted"/>
<dbReference type="Proteomes" id="UP000800200">
    <property type="component" value="Unassembled WGS sequence"/>
</dbReference>
<keyword evidence="2" id="KW-1185">Reference proteome</keyword>
<sequence length="71" mass="8668">INYILREYLDVFIIVYFNNMLIYTNGMLKEYINLRNTKKYMFYKIEIKFLEYLVSRDGIAVNLDKIKDILS</sequence>
<organism evidence="1 2">
    <name type="scientific">Zopfia rhizophila CBS 207.26</name>
    <dbReference type="NCBI Taxonomy" id="1314779"/>
    <lineage>
        <taxon>Eukaryota</taxon>
        <taxon>Fungi</taxon>
        <taxon>Dikarya</taxon>
        <taxon>Ascomycota</taxon>
        <taxon>Pezizomycotina</taxon>
        <taxon>Dothideomycetes</taxon>
        <taxon>Dothideomycetes incertae sedis</taxon>
        <taxon>Zopfiaceae</taxon>
        <taxon>Zopfia</taxon>
    </lineage>
</organism>
<dbReference type="EMBL" id="ML994698">
    <property type="protein sequence ID" value="KAF2176922.1"/>
    <property type="molecule type" value="Genomic_DNA"/>
</dbReference>
<accession>A0A6A6DEV0</accession>
<name>A0A6A6DEV0_9PEZI</name>
<dbReference type="OrthoDB" id="5599418at2759"/>
<dbReference type="SUPFAM" id="SSF56672">
    <property type="entry name" value="DNA/RNA polymerases"/>
    <property type="match status" value="1"/>
</dbReference>
<evidence type="ECO:0000313" key="2">
    <source>
        <dbReference type="Proteomes" id="UP000800200"/>
    </source>
</evidence>
<reference evidence="1" key="1">
    <citation type="journal article" date="2020" name="Stud. Mycol.">
        <title>101 Dothideomycetes genomes: a test case for predicting lifestyles and emergence of pathogens.</title>
        <authorList>
            <person name="Haridas S."/>
            <person name="Albert R."/>
            <person name="Binder M."/>
            <person name="Bloem J."/>
            <person name="Labutti K."/>
            <person name="Salamov A."/>
            <person name="Andreopoulos B."/>
            <person name="Baker S."/>
            <person name="Barry K."/>
            <person name="Bills G."/>
            <person name="Bluhm B."/>
            <person name="Cannon C."/>
            <person name="Castanera R."/>
            <person name="Culley D."/>
            <person name="Daum C."/>
            <person name="Ezra D."/>
            <person name="Gonzalez J."/>
            <person name="Henrissat B."/>
            <person name="Kuo A."/>
            <person name="Liang C."/>
            <person name="Lipzen A."/>
            <person name="Lutzoni F."/>
            <person name="Magnuson J."/>
            <person name="Mondo S."/>
            <person name="Nolan M."/>
            <person name="Ohm R."/>
            <person name="Pangilinan J."/>
            <person name="Park H.-J."/>
            <person name="Ramirez L."/>
            <person name="Alfaro M."/>
            <person name="Sun H."/>
            <person name="Tritt A."/>
            <person name="Yoshinaga Y."/>
            <person name="Zwiers L.-H."/>
            <person name="Turgeon B."/>
            <person name="Goodwin S."/>
            <person name="Spatafora J."/>
            <person name="Crous P."/>
            <person name="Grigoriev I."/>
        </authorList>
    </citation>
    <scope>NUCLEOTIDE SEQUENCE</scope>
    <source>
        <strain evidence="1">CBS 207.26</strain>
    </source>
</reference>
<gene>
    <name evidence="1" type="ORF">K469DRAFT_605397</name>
</gene>
<feature type="non-terminal residue" evidence="1">
    <location>
        <position position="1"/>
    </location>
</feature>
<evidence type="ECO:0008006" key="3">
    <source>
        <dbReference type="Google" id="ProtNLM"/>
    </source>
</evidence>
<dbReference type="InterPro" id="IPR043502">
    <property type="entry name" value="DNA/RNA_pol_sf"/>
</dbReference>
<evidence type="ECO:0000313" key="1">
    <source>
        <dbReference type="EMBL" id="KAF2176922.1"/>
    </source>
</evidence>